<proteinExistence type="predicted"/>
<feature type="transmembrane region" description="Helical" evidence="1">
    <location>
        <begin position="65"/>
        <end position="87"/>
    </location>
</feature>
<dbReference type="EnsemblMetazoa" id="GPPI014199-RA">
    <property type="protein sequence ID" value="GPPI014199-PA"/>
    <property type="gene ID" value="GPPI014199"/>
</dbReference>
<organism evidence="2 3">
    <name type="scientific">Glossina palpalis gambiensis</name>
    <dbReference type="NCBI Taxonomy" id="67801"/>
    <lineage>
        <taxon>Eukaryota</taxon>
        <taxon>Metazoa</taxon>
        <taxon>Ecdysozoa</taxon>
        <taxon>Arthropoda</taxon>
        <taxon>Hexapoda</taxon>
        <taxon>Insecta</taxon>
        <taxon>Pterygota</taxon>
        <taxon>Neoptera</taxon>
        <taxon>Endopterygota</taxon>
        <taxon>Diptera</taxon>
        <taxon>Brachycera</taxon>
        <taxon>Muscomorpha</taxon>
        <taxon>Hippoboscoidea</taxon>
        <taxon>Glossinidae</taxon>
        <taxon>Glossina</taxon>
    </lineage>
</organism>
<protein>
    <submittedName>
        <fullName evidence="2">Uncharacterized protein</fullName>
    </submittedName>
</protein>
<dbReference type="AlphaFoldDB" id="A0A1B0AZW0"/>
<dbReference type="VEuPathDB" id="VectorBase:GPPI014200"/>
<dbReference type="Proteomes" id="UP000092460">
    <property type="component" value="Unassembled WGS sequence"/>
</dbReference>
<dbReference type="VEuPathDB" id="VectorBase:GPPI014199"/>
<name>A0A1B0AZW0_9MUSC</name>
<reference evidence="2" key="2">
    <citation type="submission" date="2020-05" db="UniProtKB">
        <authorList>
            <consortium name="EnsemblMetazoa"/>
        </authorList>
    </citation>
    <scope>IDENTIFICATION</scope>
    <source>
        <strain evidence="2">IAEA</strain>
    </source>
</reference>
<feature type="transmembrane region" description="Helical" evidence="1">
    <location>
        <begin position="94"/>
        <end position="112"/>
    </location>
</feature>
<keyword evidence="1" id="KW-1133">Transmembrane helix</keyword>
<keyword evidence="3" id="KW-1185">Reference proteome</keyword>
<reference evidence="3" key="1">
    <citation type="submission" date="2015-01" db="EMBL/GenBank/DDBJ databases">
        <authorList>
            <person name="Aksoy S."/>
            <person name="Warren W."/>
            <person name="Wilson R.K."/>
        </authorList>
    </citation>
    <scope>NUCLEOTIDE SEQUENCE [LARGE SCALE GENOMIC DNA]</scope>
    <source>
        <strain evidence="3">IAEA</strain>
    </source>
</reference>
<dbReference type="EMBL" id="JXJN01006466">
    <property type="status" value="NOT_ANNOTATED_CDS"/>
    <property type="molecule type" value="Genomic_DNA"/>
</dbReference>
<keyword evidence="1" id="KW-0472">Membrane</keyword>
<evidence type="ECO:0000313" key="3">
    <source>
        <dbReference type="Proteomes" id="UP000092460"/>
    </source>
</evidence>
<evidence type="ECO:0000313" key="2">
    <source>
        <dbReference type="EnsemblMetazoa" id="GPPI014200-PA"/>
    </source>
</evidence>
<sequence length="113" mass="12925">MHFDQAGREPGYVTPNTQKTEFSSNTRCVHLYVCVHVCLYAHMHYEHLCSENNSLYLFCDFRVDFIFSSPCYVSHALVAAFVVVIALRSAIGVLFIFCFTTLTSTFFCFSILL</sequence>
<accession>A0A1B0AZW0</accession>
<keyword evidence="1" id="KW-0812">Transmembrane</keyword>
<dbReference type="EnsemblMetazoa" id="GPPI014200-RA">
    <property type="protein sequence ID" value="GPPI014200-PA"/>
    <property type="gene ID" value="GPPI014200"/>
</dbReference>
<evidence type="ECO:0000256" key="1">
    <source>
        <dbReference type="SAM" id="Phobius"/>
    </source>
</evidence>